<reference evidence="2" key="1">
    <citation type="submission" date="2021-03" db="EMBL/GenBank/DDBJ databases">
        <title>Complete Genome of Pseudoalteromonas xiamenensis STKMTI.2, a new potential marine bacterium producing anti-Vibrio compounds.</title>
        <authorList>
            <person name="Handayani D.P."/>
            <person name="Isnansetyo A."/>
            <person name="Istiqomah I."/>
            <person name="Jumina J."/>
        </authorList>
    </citation>
    <scope>NUCLEOTIDE SEQUENCE</scope>
    <source>
        <strain evidence="2">STKMTI.2</strain>
        <plasmid evidence="2">unnamed5</plasmid>
    </source>
</reference>
<feature type="chain" id="PRO_5037999915" evidence="1">
    <location>
        <begin position="21"/>
        <end position="232"/>
    </location>
</feature>
<keyword evidence="2" id="KW-0614">Plasmid</keyword>
<dbReference type="KEGG" id="pxi:J5O05_19185"/>
<gene>
    <name evidence="2" type="ORF">J5O05_19185</name>
</gene>
<keyword evidence="3" id="KW-1185">Reference proteome</keyword>
<name>A0A975HMY7_9GAMM</name>
<accession>A0A975HMY7</accession>
<organism evidence="2 3">
    <name type="scientific">Pseudoalteromonas xiamenensis</name>
    <dbReference type="NCBI Taxonomy" id="882626"/>
    <lineage>
        <taxon>Bacteria</taxon>
        <taxon>Pseudomonadati</taxon>
        <taxon>Pseudomonadota</taxon>
        <taxon>Gammaproteobacteria</taxon>
        <taxon>Alteromonadales</taxon>
        <taxon>Pseudoalteromonadaceae</taxon>
        <taxon>Pseudoalteromonas</taxon>
    </lineage>
</organism>
<dbReference type="AlphaFoldDB" id="A0A975HMY7"/>
<protein>
    <submittedName>
        <fullName evidence="2">Uncharacterized protein</fullName>
    </submittedName>
</protein>
<evidence type="ECO:0000313" key="3">
    <source>
        <dbReference type="Proteomes" id="UP000664904"/>
    </source>
</evidence>
<dbReference type="Proteomes" id="UP000664904">
    <property type="component" value="Plasmid unnamed5"/>
</dbReference>
<evidence type="ECO:0000313" key="2">
    <source>
        <dbReference type="EMBL" id="QTH73598.1"/>
    </source>
</evidence>
<dbReference type="RefSeq" id="WP_208845210.1">
    <property type="nucleotide sequence ID" value="NZ_CP072135.1"/>
</dbReference>
<evidence type="ECO:0000256" key="1">
    <source>
        <dbReference type="SAM" id="SignalP"/>
    </source>
</evidence>
<sequence length="232" mass="26628">MRKHTLFLLFSMFWLNIGNAETTNVDENQRRHGIHGMLLFSDGEQLYASHLPMFHKPHDVQIVMAVNFADQALNSQLVSQLATGNYWTLEPERFDLSKLGTSLPDAIHSFTADVYANHFERGGTKAYEGKQLIVTKTVFRQTLSEQPANKAAFFLVNQKERSTLYYFHAIEGRPDFDALVAIQHAAFEKRMIPTEFDMPKRQDFVTRQELANTLAIPKDAIRLVYFETGDLK</sequence>
<geneLocation type="plasmid" evidence="2 3">
    <name>unnamed5</name>
</geneLocation>
<proteinExistence type="predicted"/>
<keyword evidence="1" id="KW-0732">Signal</keyword>
<feature type="signal peptide" evidence="1">
    <location>
        <begin position="1"/>
        <end position="20"/>
    </location>
</feature>
<dbReference type="EMBL" id="CP072135">
    <property type="protein sequence ID" value="QTH73598.1"/>
    <property type="molecule type" value="Genomic_DNA"/>
</dbReference>